<dbReference type="GO" id="GO:0004141">
    <property type="term" value="F:dethiobiotin synthase activity"/>
    <property type="evidence" value="ECO:0007669"/>
    <property type="project" value="TreeGrafter"/>
</dbReference>
<dbReference type="Gene3D" id="3.90.1150.10">
    <property type="entry name" value="Aspartate Aminotransferase, domain 1"/>
    <property type="match status" value="1"/>
</dbReference>
<evidence type="ECO:0000256" key="1">
    <source>
        <dbReference type="ARBA" id="ARBA00022576"/>
    </source>
</evidence>
<comment type="caution">
    <text evidence="4">The sequence shown here is derived from an EMBL/GenBank/DDBJ whole genome shotgun (WGS) entry which is preliminary data.</text>
</comment>
<dbReference type="InterPro" id="IPR005814">
    <property type="entry name" value="Aminotrans_3"/>
</dbReference>
<dbReference type="OrthoDB" id="10261433at2759"/>
<feature type="non-terminal residue" evidence="4">
    <location>
        <position position="188"/>
    </location>
</feature>
<organism evidence="4 5">
    <name type="scientific">Elysia chlorotica</name>
    <name type="common">Eastern emerald elysia</name>
    <name type="synonym">Sea slug</name>
    <dbReference type="NCBI Taxonomy" id="188477"/>
    <lineage>
        <taxon>Eukaryota</taxon>
        <taxon>Metazoa</taxon>
        <taxon>Spiralia</taxon>
        <taxon>Lophotrochozoa</taxon>
        <taxon>Mollusca</taxon>
        <taxon>Gastropoda</taxon>
        <taxon>Heterobranchia</taxon>
        <taxon>Euthyneura</taxon>
        <taxon>Panpulmonata</taxon>
        <taxon>Sacoglossa</taxon>
        <taxon>Placobranchoidea</taxon>
        <taxon>Plakobranchidae</taxon>
        <taxon>Elysia</taxon>
    </lineage>
</organism>
<evidence type="ECO:0000313" key="5">
    <source>
        <dbReference type="Proteomes" id="UP000271974"/>
    </source>
</evidence>
<protein>
    <recommendedName>
        <fullName evidence="6">Aminotransferase class III-fold pyridoxal phosphate-dependent enzyme</fullName>
    </recommendedName>
</protein>
<dbReference type="GO" id="GO:0030170">
    <property type="term" value="F:pyridoxal phosphate binding"/>
    <property type="evidence" value="ECO:0007669"/>
    <property type="project" value="InterPro"/>
</dbReference>
<accession>A0A3S1AVH7</accession>
<dbReference type="Proteomes" id="UP000271974">
    <property type="component" value="Unassembled WGS sequence"/>
</dbReference>
<dbReference type="PANTHER" id="PTHR42684">
    <property type="entry name" value="ADENOSYLMETHIONINE-8-AMINO-7-OXONONANOATE AMINOTRANSFERASE"/>
    <property type="match status" value="1"/>
</dbReference>
<dbReference type="AlphaFoldDB" id="A0A3S1AVH7"/>
<evidence type="ECO:0000256" key="3">
    <source>
        <dbReference type="ARBA" id="ARBA00022898"/>
    </source>
</evidence>
<feature type="non-terminal residue" evidence="4">
    <location>
        <position position="1"/>
    </location>
</feature>
<dbReference type="GO" id="GO:0004015">
    <property type="term" value="F:adenosylmethionine-8-amino-7-oxononanoate transaminase activity"/>
    <property type="evidence" value="ECO:0007669"/>
    <property type="project" value="TreeGrafter"/>
</dbReference>
<dbReference type="GO" id="GO:0005739">
    <property type="term" value="C:mitochondrion"/>
    <property type="evidence" value="ECO:0007669"/>
    <property type="project" value="TreeGrafter"/>
</dbReference>
<keyword evidence="5" id="KW-1185">Reference proteome</keyword>
<keyword evidence="1" id="KW-0032">Aminotransferase</keyword>
<dbReference type="Gene3D" id="3.40.640.10">
    <property type="entry name" value="Type I PLP-dependent aspartate aminotransferase-like (Major domain)"/>
    <property type="match status" value="1"/>
</dbReference>
<dbReference type="InterPro" id="IPR015422">
    <property type="entry name" value="PyrdxlP-dep_Trfase_small"/>
</dbReference>
<keyword evidence="2" id="KW-0808">Transferase</keyword>
<dbReference type="InterPro" id="IPR015421">
    <property type="entry name" value="PyrdxlP-dep_Trfase_major"/>
</dbReference>
<dbReference type="STRING" id="188477.A0A3S1AVH7"/>
<name>A0A3S1AVH7_ELYCH</name>
<proteinExistence type="predicted"/>
<gene>
    <name evidence="4" type="ORF">EGW08_023781</name>
</gene>
<evidence type="ECO:0000256" key="2">
    <source>
        <dbReference type="ARBA" id="ARBA00022679"/>
    </source>
</evidence>
<reference evidence="4 5" key="1">
    <citation type="submission" date="2019-01" db="EMBL/GenBank/DDBJ databases">
        <title>A draft genome assembly of the solar-powered sea slug Elysia chlorotica.</title>
        <authorList>
            <person name="Cai H."/>
            <person name="Li Q."/>
            <person name="Fang X."/>
            <person name="Li J."/>
            <person name="Curtis N.E."/>
            <person name="Altenburger A."/>
            <person name="Shibata T."/>
            <person name="Feng M."/>
            <person name="Maeda T."/>
            <person name="Schwartz J.A."/>
            <person name="Shigenobu S."/>
            <person name="Lundholm N."/>
            <person name="Nishiyama T."/>
            <person name="Yang H."/>
            <person name="Hasebe M."/>
            <person name="Li S."/>
            <person name="Pierce S.K."/>
            <person name="Wang J."/>
        </authorList>
    </citation>
    <scope>NUCLEOTIDE SEQUENCE [LARGE SCALE GENOMIC DNA]</scope>
    <source>
        <strain evidence="4">EC2010</strain>
        <tissue evidence="4">Whole organism of an adult</tissue>
    </source>
</reference>
<dbReference type="PANTHER" id="PTHR42684:SF3">
    <property type="entry name" value="ADENOSYLMETHIONINE-8-AMINO-7-OXONONANOATE AMINOTRANSFERASE"/>
    <property type="match status" value="1"/>
</dbReference>
<dbReference type="SUPFAM" id="SSF53383">
    <property type="entry name" value="PLP-dependent transferases"/>
    <property type="match status" value="1"/>
</dbReference>
<keyword evidence="3" id="KW-0663">Pyridoxal phosphate</keyword>
<dbReference type="GO" id="GO:0009102">
    <property type="term" value="P:biotin biosynthetic process"/>
    <property type="evidence" value="ECO:0007669"/>
    <property type="project" value="TreeGrafter"/>
</dbReference>
<sequence>IFDEIMTGVGRLGKLFALEYIDVKPDFICVSKGITSGIIPFSMVLTNNTNYEYFYKDSFSEAFLHSHTHSGNVLGAVVANSVLDIFEKENILENVINLENKLITSFQYLQKKYPFIRNIRCIGAVVAADIELDIHRVGFKIYQQAIRYGALIRPLGNTLYWMPPLNSTTKEIEKLLDITEKAIDNVIN</sequence>
<dbReference type="Pfam" id="PF00202">
    <property type="entry name" value="Aminotran_3"/>
    <property type="match status" value="1"/>
</dbReference>
<evidence type="ECO:0000313" key="4">
    <source>
        <dbReference type="EMBL" id="RUS68457.1"/>
    </source>
</evidence>
<dbReference type="EMBL" id="RQTK01002775">
    <property type="protein sequence ID" value="RUS68457.1"/>
    <property type="molecule type" value="Genomic_DNA"/>
</dbReference>
<dbReference type="InterPro" id="IPR015424">
    <property type="entry name" value="PyrdxlP-dep_Trfase"/>
</dbReference>
<evidence type="ECO:0008006" key="6">
    <source>
        <dbReference type="Google" id="ProtNLM"/>
    </source>
</evidence>